<dbReference type="EMBL" id="CP034234">
    <property type="protein sequence ID" value="AZK43604.1"/>
    <property type="molecule type" value="Genomic_DNA"/>
</dbReference>
<evidence type="ECO:0000259" key="5">
    <source>
        <dbReference type="PROSITE" id="PS51635"/>
    </source>
</evidence>
<dbReference type="Gene3D" id="3.40.1090.10">
    <property type="entry name" value="Cytosolic phospholipase A2 catalytic domain"/>
    <property type="match status" value="2"/>
</dbReference>
<dbReference type="PROSITE" id="PS51635">
    <property type="entry name" value="PNPLA"/>
    <property type="match status" value="1"/>
</dbReference>
<dbReference type="GO" id="GO:0016787">
    <property type="term" value="F:hydrolase activity"/>
    <property type="evidence" value="ECO:0007669"/>
    <property type="project" value="UniProtKB-UniRule"/>
</dbReference>
<name>A0A3Q8S6R5_9FIRM</name>
<keyword evidence="7" id="KW-1185">Reference proteome</keyword>
<dbReference type="PANTHER" id="PTHR14226:SF29">
    <property type="entry name" value="NEUROPATHY TARGET ESTERASE SWS"/>
    <property type="match status" value="1"/>
</dbReference>
<reference evidence="6 7" key="1">
    <citation type="journal article" date="2020" name="Int. J. Syst. Evol. Microbiol.">
        <title>Description of Erysipelothrix piscisicarius sp. nov., an emergent fish pathogen, and assessment of virulence using a tiger barb (Puntigrus tetrazona) infection model.</title>
        <authorList>
            <person name="Pomaranski E.K."/>
            <person name="Griffin M.J."/>
            <person name="Camus A.C."/>
            <person name="Armwood A.R."/>
            <person name="Shelley J."/>
            <person name="Waldbieser G.C."/>
            <person name="LaFrentz B.R."/>
            <person name="Garcia J.C."/>
            <person name="Yanong R."/>
            <person name="Soto E."/>
        </authorList>
    </citation>
    <scope>NUCLEOTIDE SEQUENCE [LARGE SCALE GENOMIC DNA]</scope>
    <source>
        <strain evidence="6 7">15TAL0474</strain>
    </source>
</reference>
<organism evidence="6 7">
    <name type="scientific">Erysipelothrix piscisicarius</name>
    <dbReference type="NCBI Taxonomy" id="2485784"/>
    <lineage>
        <taxon>Bacteria</taxon>
        <taxon>Bacillati</taxon>
        <taxon>Bacillota</taxon>
        <taxon>Erysipelotrichia</taxon>
        <taxon>Erysipelotrichales</taxon>
        <taxon>Erysipelotrichaceae</taxon>
        <taxon>Erysipelothrix</taxon>
    </lineage>
</organism>
<evidence type="ECO:0000313" key="6">
    <source>
        <dbReference type="EMBL" id="AZK43604.1"/>
    </source>
</evidence>
<feature type="active site" description="Proton acceptor" evidence="4">
    <location>
        <position position="185"/>
    </location>
</feature>
<feature type="active site" description="Nucleophile" evidence="4">
    <location>
        <position position="39"/>
    </location>
</feature>
<dbReference type="PANTHER" id="PTHR14226">
    <property type="entry name" value="NEUROPATHY TARGET ESTERASE/SWISS CHEESE D.MELANOGASTER"/>
    <property type="match status" value="1"/>
</dbReference>
<evidence type="ECO:0000313" key="7">
    <source>
        <dbReference type="Proteomes" id="UP000278804"/>
    </source>
</evidence>
<gene>
    <name evidence="6" type="ORF">EEI45_01265</name>
</gene>
<dbReference type="InterPro" id="IPR016035">
    <property type="entry name" value="Acyl_Trfase/lysoPLipase"/>
</dbReference>
<dbReference type="Proteomes" id="UP000278804">
    <property type="component" value="Chromosome"/>
</dbReference>
<evidence type="ECO:0000256" key="1">
    <source>
        <dbReference type="ARBA" id="ARBA00022801"/>
    </source>
</evidence>
<dbReference type="RefSeq" id="WP_125163823.1">
    <property type="nucleotide sequence ID" value="NZ_CP034234.1"/>
</dbReference>
<keyword evidence="2 4" id="KW-0442">Lipid degradation</keyword>
<dbReference type="KEGG" id="eri:EEI45_01265"/>
<feature type="short sequence motif" description="GXSXG" evidence="4">
    <location>
        <begin position="37"/>
        <end position="41"/>
    </location>
</feature>
<evidence type="ECO:0000256" key="4">
    <source>
        <dbReference type="PROSITE-ProRule" id="PRU01161"/>
    </source>
</evidence>
<dbReference type="InterPro" id="IPR050301">
    <property type="entry name" value="NTE"/>
</dbReference>
<accession>A0A3Q8S6R5</accession>
<comment type="caution">
    <text evidence="4">Lacks conserved residue(s) required for the propagation of feature annotation.</text>
</comment>
<proteinExistence type="predicted"/>
<evidence type="ECO:0000256" key="2">
    <source>
        <dbReference type="ARBA" id="ARBA00022963"/>
    </source>
</evidence>
<dbReference type="SUPFAM" id="SSF52151">
    <property type="entry name" value="FabD/lysophospholipase-like"/>
    <property type="match status" value="1"/>
</dbReference>
<dbReference type="Pfam" id="PF01734">
    <property type="entry name" value="Patatin"/>
    <property type="match status" value="1"/>
</dbReference>
<evidence type="ECO:0000256" key="3">
    <source>
        <dbReference type="ARBA" id="ARBA00023098"/>
    </source>
</evidence>
<dbReference type="GO" id="GO:0016042">
    <property type="term" value="P:lipid catabolic process"/>
    <property type="evidence" value="ECO:0007669"/>
    <property type="project" value="UniProtKB-UniRule"/>
</dbReference>
<dbReference type="AlphaFoldDB" id="A0A3Q8S6R5"/>
<keyword evidence="3 4" id="KW-0443">Lipid metabolism</keyword>
<protein>
    <submittedName>
        <fullName evidence="6">Patatin-like phospholipase family protein</fullName>
    </submittedName>
</protein>
<feature type="short sequence motif" description="DGA/G" evidence="4">
    <location>
        <begin position="185"/>
        <end position="187"/>
    </location>
</feature>
<sequence>MNKIGLALSGGGVKSISQLPVIRALNEENIKIDMVSGTSMGSVIAALVSCGLTSDELTDIVLKLERNIKEKHIFSKPSLKLLPFSKEKLTGGYVDGQELEDELQKVLDEIGVHNISEVKIPLAIPAVDLTTGKIICFVSHPNEFKTLDPMWEIVTDIPLAKAVRASCSFPFVIAAMEYQGYMLVDGGVRMNLPLELVEAYGADKTIAVTMHSNESFHEYNSLMAIATRCMDLMRIEEDYHIVKKADIHINVPLDDVWVFELGKGRFTMDRADLVIEKHKDDIKALVKKKTLWERIKEELGGLS</sequence>
<keyword evidence="1 4" id="KW-0378">Hydrolase</keyword>
<dbReference type="InterPro" id="IPR002641">
    <property type="entry name" value="PNPLA_dom"/>
</dbReference>
<feature type="domain" description="PNPLA" evidence="5">
    <location>
        <begin position="6"/>
        <end position="198"/>
    </location>
</feature>